<feature type="non-terminal residue" evidence="1">
    <location>
        <position position="140"/>
    </location>
</feature>
<dbReference type="EMBL" id="MU268285">
    <property type="protein sequence ID" value="KAH7905053.1"/>
    <property type="molecule type" value="Genomic_DNA"/>
</dbReference>
<gene>
    <name evidence="1" type="ORF">BJ138DRAFT_991031</name>
</gene>
<sequence length="140" mass="15818">KAAGSLPQPTVDDSPETWQRWLEHYRRPITGIPLEGGTVNIRDVRGHLLGSRLGPRLASGSSECRWNLFWFRLSELALNMGLYRELVATSVLPINPTYVPSRYIGTLDNMMTEDVARHLAACGITFAQLDDIQPYGRHWL</sequence>
<accession>A0ACB7ZXH7</accession>
<comment type="caution">
    <text evidence="1">The sequence shown here is derived from an EMBL/GenBank/DDBJ whole genome shotgun (WGS) entry which is preliminary data.</text>
</comment>
<proteinExistence type="predicted"/>
<evidence type="ECO:0000313" key="2">
    <source>
        <dbReference type="Proteomes" id="UP000790377"/>
    </source>
</evidence>
<protein>
    <submittedName>
        <fullName evidence="1">Uncharacterized protein</fullName>
    </submittedName>
</protein>
<keyword evidence="2" id="KW-1185">Reference proteome</keyword>
<organism evidence="1 2">
    <name type="scientific">Hygrophoropsis aurantiaca</name>
    <dbReference type="NCBI Taxonomy" id="72124"/>
    <lineage>
        <taxon>Eukaryota</taxon>
        <taxon>Fungi</taxon>
        <taxon>Dikarya</taxon>
        <taxon>Basidiomycota</taxon>
        <taxon>Agaricomycotina</taxon>
        <taxon>Agaricomycetes</taxon>
        <taxon>Agaricomycetidae</taxon>
        <taxon>Boletales</taxon>
        <taxon>Coniophorineae</taxon>
        <taxon>Hygrophoropsidaceae</taxon>
        <taxon>Hygrophoropsis</taxon>
    </lineage>
</organism>
<name>A0ACB7ZXH7_9AGAM</name>
<feature type="non-terminal residue" evidence="1">
    <location>
        <position position="1"/>
    </location>
</feature>
<evidence type="ECO:0000313" key="1">
    <source>
        <dbReference type="EMBL" id="KAH7905053.1"/>
    </source>
</evidence>
<dbReference type="Proteomes" id="UP000790377">
    <property type="component" value="Unassembled WGS sequence"/>
</dbReference>
<reference evidence="1" key="1">
    <citation type="journal article" date="2021" name="New Phytol.">
        <title>Evolutionary innovations through gain and loss of genes in the ectomycorrhizal Boletales.</title>
        <authorList>
            <person name="Wu G."/>
            <person name="Miyauchi S."/>
            <person name="Morin E."/>
            <person name="Kuo A."/>
            <person name="Drula E."/>
            <person name="Varga T."/>
            <person name="Kohler A."/>
            <person name="Feng B."/>
            <person name="Cao Y."/>
            <person name="Lipzen A."/>
            <person name="Daum C."/>
            <person name="Hundley H."/>
            <person name="Pangilinan J."/>
            <person name="Johnson J."/>
            <person name="Barry K."/>
            <person name="LaButti K."/>
            <person name="Ng V."/>
            <person name="Ahrendt S."/>
            <person name="Min B."/>
            <person name="Choi I.G."/>
            <person name="Park H."/>
            <person name="Plett J.M."/>
            <person name="Magnuson J."/>
            <person name="Spatafora J.W."/>
            <person name="Nagy L.G."/>
            <person name="Henrissat B."/>
            <person name="Grigoriev I.V."/>
            <person name="Yang Z.L."/>
            <person name="Xu J."/>
            <person name="Martin F.M."/>
        </authorList>
    </citation>
    <scope>NUCLEOTIDE SEQUENCE</scope>
    <source>
        <strain evidence="1">ATCC 28755</strain>
    </source>
</reference>